<dbReference type="Proteomes" id="UP000727993">
    <property type="component" value="Unassembled WGS sequence"/>
</dbReference>
<evidence type="ECO:0000313" key="2">
    <source>
        <dbReference type="EMBL" id="MBK9298844.1"/>
    </source>
</evidence>
<evidence type="ECO:0000256" key="1">
    <source>
        <dbReference type="SAM" id="MobiDB-lite"/>
    </source>
</evidence>
<dbReference type="AlphaFoldDB" id="A0A936TGH5"/>
<reference evidence="2 3" key="1">
    <citation type="submission" date="2020-10" db="EMBL/GenBank/DDBJ databases">
        <title>Connecting structure to function with the recovery of over 1000 high-quality activated sludge metagenome-assembled genomes encoding full-length rRNA genes using long-read sequencing.</title>
        <authorList>
            <person name="Singleton C.M."/>
            <person name="Petriglieri F."/>
            <person name="Kristensen J.M."/>
            <person name="Kirkegaard R.H."/>
            <person name="Michaelsen T.Y."/>
            <person name="Andersen M.H."/>
            <person name="Karst S.M."/>
            <person name="Dueholm M.S."/>
            <person name="Nielsen P.H."/>
            <person name="Albertsen M."/>
        </authorList>
    </citation>
    <scope>NUCLEOTIDE SEQUENCE [LARGE SCALE GENOMIC DNA]</scope>
    <source>
        <strain evidence="2">Lyne_18-Q3-R50-59_MAXAC.006</strain>
    </source>
</reference>
<evidence type="ECO:0000313" key="3">
    <source>
        <dbReference type="Proteomes" id="UP000727993"/>
    </source>
</evidence>
<protein>
    <submittedName>
        <fullName evidence="2">Uncharacterized protein</fullName>
    </submittedName>
</protein>
<feature type="region of interest" description="Disordered" evidence="1">
    <location>
        <begin position="14"/>
        <end position="47"/>
    </location>
</feature>
<sequence length="120" mass="13459">MAAQFNSVVLPEPLGCAGDDYREPGGHDRWRNRAAATPSMPCLTSWSSEENATPVNFRMFTIRRPPRGQIVRHDVKSRPVGELRALEAEQRLERAMRPGGIVEQSGQRADDVVVVVEHPW</sequence>
<dbReference type="EMBL" id="JADJZA010000011">
    <property type="protein sequence ID" value="MBK9298844.1"/>
    <property type="molecule type" value="Genomic_DNA"/>
</dbReference>
<name>A0A936TGH5_9ACTN</name>
<proteinExistence type="predicted"/>
<comment type="caution">
    <text evidence="2">The sequence shown here is derived from an EMBL/GenBank/DDBJ whole genome shotgun (WGS) entry which is preliminary data.</text>
</comment>
<feature type="compositionally biased region" description="Basic and acidic residues" evidence="1">
    <location>
        <begin position="19"/>
        <end position="31"/>
    </location>
</feature>
<accession>A0A936TGH5</accession>
<organism evidence="2 3">
    <name type="scientific">Candidatus Neomicrothrix subdominans</name>
    <dbReference type="NCBI Taxonomy" id="2954438"/>
    <lineage>
        <taxon>Bacteria</taxon>
        <taxon>Bacillati</taxon>
        <taxon>Actinomycetota</taxon>
        <taxon>Acidimicrobiia</taxon>
        <taxon>Acidimicrobiales</taxon>
        <taxon>Microthrixaceae</taxon>
        <taxon>Candidatus Neomicrothrix</taxon>
    </lineage>
</organism>
<gene>
    <name evidence="2" type="ORF">IPN02_18845</name>
</gene>